<evidence type="ECO:0000256" key="5">
    <source>
        <dbReference type="ARBA" id="ARBA00023180"/>
    </source>
</evidence>
<dbReference type="AlphaFoldDB" id="A0A6C0F0J6"/>
<organism evidence="6">
    <name type="scientific">viral metagenome</name>
    <dbReference type="NCBI Taxonomy" id="1070528"/>
    <lineage>
        <taxon>unclassified sequences</taxon>
        <taxon>metagenomes</taxon>
        <taxon>organismal metagenomes</taxon>
    </lineage>
</organism>
<keyword evidence="3" id="KW-0808">Transferase</keyword>
<dbReference type="GO" id="GO:0016020">
    <property type="term" value="C:membrane"/>
    <property type="evidence" value="ECO:0007669"/>
    <property type="project" value="UniProtKB-SubCell"/>
</dbReference>
<name>A0A6C0F0J6_9ZZZZ</name>
<dbReference type="EMBL" id="MN739010">
    <property type="protein sequence ID" value="QHT34878.1"/>
    <property type="molecule type" value="Genomic_DNA"/>
</dbReference>
<dbReference type="GO" id="GO:0016757">
    <property type="term" value="F:glycosyltransferase activity"/>
    <property type="evidence" value="ECO:0007669"/>
    <property type="project" value="UniProtKB-KW"/>
</dbReference>
<evidence type="ECO:0000313" key="6">
    <source>
        <dbReference type="EMBL" id="QHT34878.1"/>
    </source>
</evidence>
<protein>
    <recommendedName>
        <fullName evidence="7">Glycosyltransferase</fullName>
    </recommendedName>
</protein>
<dbReference type="PANTHER" id="PTHR31042:SF150">
    <property type="entry name" value="OS06G0661900 PROTEIN"/>
    <property type="match status" value="1"/>
</dbReference>
<evidence type="ECO:0000256" key="1">
    <source>
        <dbReference type="ARBA" id="ARBA00004606"/>
    </source>
</evidence>
<dbReference type="PANTHER" id="PTHR31042">
    <property type="entry name" value="CORE-2/I-BRANCHING BETA-1,6-N-ACETYLGLUCOSAMINYLTRANSFERASE FAMILY PROTEIN-RELATED"/>
    <property type="match status" value="1"/>
</dbReference>
<evidence type="ECO:0000256" key="3">
    <source>
        <dbReference type="ARBA" id="ARBA00022679"/>
    </source>
</evidence>
<evidence type="ECO:0000256" key="4">
    <source>
        <dbReference type="ARBA" id="ARBA00023136"/>
    </source>
</evidence>
<dbReference type="InterPro" id="IPR044174">
    <property type="entry name" value="BC10-like"/>
</dbReference>
<sequence>MKKIAFCFLVYDHINHEELWNIFFKGIDSQKYSIHVHYKHDVQLKYFNNNKLASCIPTQHGHISLIKAQNLLFEEALKDENTTHCIIVSNSCIPFKSFDKVYEFLDINYSYINQGPKSQCFPRCNSVCEYISSEYIEKSSQWCILNRKHANIMINHTDYIQWFEKISFPDEHSYITKLNTLNLLNEVILTQNLANDATTFTNWEGMDYKYVSTNDLKNYSSVSKEEVLHLLNSKCLFGRKFNKECISDLIIKEYIDNITSK</sequence>
<comment type="subcellular location">
    <subcellularLocation>
        <location evidence="1">Membrane</location>
        <topology evidence="1">Single-pass type II membrane protein</topology>
    </subcellularLocation>
</comment>
<proteinExistence type="predicted"/>
<evidence type="ECO:0008006" key="7">
    <source>
        <dbReference type="Google" id="ProtNLM"/>
    </source>
</evidence>
<evidence type="ECO:0000256" key="2">
    <source>
        <dbReference type="ARBA" id="ARBA00022676"/>
    </source>
</evidence>
<keyword evidence="2" id="KW-0328">Glycosyltransferase</keyword>
<dbReference type="Pfam" id="PF02485">
    <property type="entry name" value="Branch"/>
    <property type="match status" value="1"/>
</dbReference>
<keyword evidence="5" id="KW-0325">Glycoprotein</keyword>
<dbReference type="InterPro" id="IPR003406">
    <property type="entry name" value="Glyco_trans_14"/>
</dbReference>
<reference evidence="6" key="1">
    <citation type="journal article" date="2020" name="Nature">
        <title>Giant virus diversity and host interactions through global metagenomics.</title>
        <authorList>
            <person name="Schulz F."/>
            <person name="Roux S."/>
            <person name="Paez-Espino D."/>
            <person name="Jungbluth S."/>
            <person name="Walsh D.A."/>
            <person name="Denef V.J."/>
            <person name="McMahon K.D."/>
            <person name="Konstantinidis K.T."/>
            <person name="Eloe-Fadrosh E.A."/>
            <person name="Kyrpides N.C."/>
            <person name="Woyke T."/>
        </authorList>
    </citation>
    <scope>NUCLEOTIDE SEQUENCE</scope>
    <source>
        <strain evidence="6">GVMAG-M-3300009164-40</strain>
    </source>
</reference>
<keyword evidence="4" id="KW-0472">Membrane</keyword>
<accession>A0A6C0F0J6</accession>